<dbReference type="EMBL" id="SHKL01000001">
    <property type="protein sequence ID" value="RZT87028.1"/>
    <property type="molecule type" value="Genomic_DNA"/>
</dbReference>
<comment type="caution">
    <text evidence="2">The sequence shown here is derived from an EMBL/GenBank/DDBJ whole genome shotgun (WGS) entry which is preliminary data.</text>
</comment>
<evidence type="ECO:0000313" key="2">
    <source>
        <dbReference type="EMBL" id="RZT87028.1"/>
    </source>
</evidence>
<organism evidence="2 3">
    <name type="scientific">Pseudonocardia sediminis</name>
    <dbReference type="NCBI Taxonomy" id="1397368"/>
    <lineage>
        <taxon>Bacteria</taxon>
        <taxon>Bacillati</taxon>
        <taxon>Actinomycetota</taxon>
        <taxon>Actinomycetes</taxon>
        <taxon>Pseudonocardiales</taxon>
        <taxon>Pseudonocardiaceae</taxon>
        <taxon>Pseudonocardia</taxon>
    </lineage>
</organism>
<accession>A0A4Q7V0T5</accession>
<name>A0A4Q7V0T5_PSEST</name>
<sequence>MRLGRKLAEGFAVDHEADRAWTGRHEPEAEPATPLADVPEVLATELPVPARSGPRAAD</sequence>
<proteinExistence type="predicted"/>
<evidence type="ECO:0000313" key="3">
    <source>
        <dbReference type="Proteomes" id="UP000291591"/>
    </source>
</evidence>
<evidence type="ECO:0000256" key="1">
    <source>
        <dbReference type="SAM" id="MobiDB-lite"/>
    </source>
</evidence>
<dbReference type="Proteomes" id="UP000291591">
    <property type="component" value="Unassembled WGS sequence"/>
</dbReference>
<gene>
    <name evidence="2" type="ORF">EV383_3934</name>
</gene>
<feature type="compositionally biased region" description="Basic and acidic residues" evidence="1">
    <location>
        <begin position="18"/>
        <end position="28"/>
    </location>
</feature>
<feature type="region of interest" description="Disordered" evidence="1">
    <location>
        <begin position="18"/>
        <end position="37"/>
    </location>
</feature>
<protein>
    <submittedName>
        <fullName evidence="2">Uncharacterized protein</fullName>
    </submittedName>
</protein>
<keyword evidence="3" id="KW-1185">Reference proteome</keyword>
<dbReference type="RefSeq" id="WP_165438405.1">
    <property type="nucleotide sequence ID" value="NZ_SHKL01000001.1"/>
</dbReference>
<reference evidence="2 3" key="1">
    <citation type="submission" date="2019-02" db="EMBL/GenBank/DDBJ databases">
        <title>Sequencing the genomes of 1000 actinobacteria strains.</title>
        <authorList>
            <person name="Klenk H.-P."/>
        </authorList>
    </citation>
    <scope>NUCLEOTIDE SEQUENCE [LARGE SCALE GENOMIC DNA]</scope>
    <source>
        <strain evidence="2 3">DSM 45779</strain>
    </source>
</reference>
<dbReference type="AlphaFoldDB" id="A0A4Q7V0T5"/>